<name>A0A955I9Y9_9BACT</name>
<dbReference type="EMBL" id="JAGQLJ010000011">
    <property type="protein sequence ID" value="MCA9380759.1"/>
    <property type="molecule type" value="Genomic_DNA"/>
</dbReference>
<evidence type="ECO:0000313" key="3">
    <source>
        <dbReference type="Proteomes" id="UP000775877"/>
    </source>
</evidence>
<evidence type="ECO:0000313" key="2">
    <source>
        <dbReference type="EMBL" id="MCA9380759.1"/>
    </source>
</evidence>
<reference evidence="2" key="1">
    <citation type="submission" date="2020-04" db="EMBL/GenBank/DDBJ databases">
        <authorList>
            <person name="Zhang T."/>
        </authorList>
    </citation>
    <scope>NUCLEOTIDE SEQUENCE</scope>
    <source>
        <strain evidence="2">HKST-UBA13</strain>
    </source>
</reference>
<protein>
    <submittedName>
        <fullName evidence="2">Uncharacterized protein</fullName>
    </submittedName>
</protein>
<feature type="transmembrane region" description="Helical" evidence="1">
    <location>
        <begin position="116"/>
        <end position="138"/>
    </location>
</feature>
<feature type="transmembrane region" description="Helical" evidence="1">
    <location>
        <begin position="68"/>
        <end position="87"/>
    </location>
</feature>
<proteinExistence type="predicted"/>
<keyword evidence="1" id="KW-0812">Transmembrane</keyword>
<keyword evidence="1" id="KW-0472">Membrane</keyword>
<organism evidence="2 3">
    <name type="scientific">Candidatus Dojkabacteria bacterium</name>
    <dbReference type="NCBI Taxonomy" id="2099670"/>
    <lineage>
        <taxon>Bacteria</taxon>
        <taxon>Candidatus Dojkabacteria</taxon>
    </lineage>
</organism>
<reference evidence="2" key="2">
    <citation type="journal article" date="2021" name="Microbiome">
        <title>Successional dynamics and alternative stable states in a saline activated sludge microbial community over 9 years.</title>
        <authorList>
            <person name="Wang Y."/>
            <person name="Ye J."/>
            <person name="Ju F."/>
            <person name="Liu L."/>
            <person name="Boyd J.A."/>
            <person name="Deng Y."/>
            <person name="Parks D.H."/>
            <person name="Jiang X."/>
            <person name="Yin X."/>
            <person name="Woodcroft B.J."/>
            <person name="Tyson G.W."/>
            <person name="Hugenholtz P."/>
            <person name="Polz M.F."/>
            <person name="Zhang T."/>
        </authorList>
    </citation>
    <scope>NUCLEOTIDE SEQUENCE</scope>
    <source>
        <strain evidence="2">HKST-UBA13</strain>
    </source>
</reference>
<accession>A0A955I9Y9</accession>
<comment type="caution">
    <text evidence="2">The sequence shown here is derived from an EMBL/GenBank/DDBJ whole genome shotgun (WGS) entry which is preliminary data.</text>
</comment>
<feature type="transmembrane region" description="Helical" evidence="1">
    <location>
        <begin position="144"/>
        <end position="166"/>
    </location>
</feature>
<sequence>MSKSFVKLVDYAVFPALLMLLGKFGGIAIISGLLGYNLKFSQYANSVLSLNGIVPKEDLIKITVFSDLIAYLVIAVIVLVAVVRALYFHDSHIKPRLSAKLVQNNMMGLIRNSYSIYYSAIVSLTFLWIMTFIIIINWLINKEYILTLLFSVVISTTLTLIIYVDIRREIDNIKMKPSLYNWD</sequence>
<gene>
    <name evidence="2" type="ORF">KC678_00650</name>
</gene>
<keyword evidence="1" id="KW-1133">Transmembrane helix</keyword>
<feature type="transmembrane region" description="Helical" evidence="1">
    <location>
        <begin position="12"/>
        <end position="36"/>
    </location>
</feature>
<dbReference type="AlphaFoldDB" id="A0A955I9Y9"/>
<evidence type="ECO:0000256" key="1">
    <source>
        <dbReference type="SAM" id="Phobius"/>
    </source>
</evidence>
<dbReference type="Proteomes" id="UP000775877">
    <property type="component" value="Unassembled WGS sequence"/>
</dbReference>